<evidence type="ECO:0000256" key="14">
    <source>
        <dbReference type="ARBA" id="ARBA00040768"/>
    </source>
</evidence>
<dbReference type="GO" id="GO:0005829">
    <property type="term" value="C:cytosol"/>
    <property type="evidence" value="ECO:0007669"/>
    <property type="project" value="UniProtKB-SubCell"/>
</dbReference>
<comment type="function">
    <text evidence="11">Catalyzes the reduction of prostaglandin-ethanolamide H(2) (prostamide H(2)) to prostamide F(2alpha) with NADPH as proton donor. Also able to reduce prostaglandin H(2) to prostaglandin F(2alpha).</text>
</comment>
<comment type="similarity">
    <text evidence="12">Belongs to the peroxiredoxin-like PRXL2 family. Prostamide/prostaglandin F synthase subfamily.</text>
</comment>
<comment type="subcellular location">
    <subcellularLocation>
        <location evidence="1">Cytoplasm</location>
        <location evidence="1">Cytosol</location>
    </subcellularLocation>
</comment>
<evidence type="ECO:0000256" key="12">
    <source>
        <dbReference type="ARBA" id="ARBA00037965"/>
    </source>
</evidence>
<keyword evidence="2" id="KW-0963">Cytoplasm</keyword>
<protein>
    <recommendedName>
        <fullName evidence="14">Prostamide/prostaglandin F synthase</fullName>
        <ecNumber evidence="13">1.11.1.20</ecNumber>
    </recommendedName>
    <alternativeName>
        <fullName evidence="15">Peroxiredoxin-like 2B</fullName>
    </alternativeName>
</protein>
<dbReference type="AlphaFoldDB" id="G3MSR8"/>
<keyword evidence="9" id="KW-0443">Lipid metabolism</keyword>
<evidence type="ECO:0000256" key="4">
    <source>
        <dbReference type="ARBA" id="ARBA00022516"/>
    </source>
</evidence>
<dbReference type="FunFam" id="3.40.30.10:FF:000243">
    <property type="entry name" value="Prostamide/prostaglandin F synthase"/>
    <property type="match status" value="1"/>
</dbReference>
<keyword evidence="8" id="KW-0560">Oxidoreductase</keyword>
<accession>G3MSR8</accession>
<proteinExistence type="evidence at transcript level"/>
<evidence type="ECO:0000256" key="5">
    <source>
        <dbReference type="ARBA" id="ARBA00022585"/>
    </source>
</evidence>
<keyword evidence="4" id="KW-0444">Lipid biosynthesis</keyword>
<evidence type="ECO:0000256" key="1">
    <source>
        <dbReference type="ARBA" id="ARBA00004514"/>
    </source>
</evidence>
<dbReference type="InterPro" id="IPR036249">
    <property type="entry name" value="Thioredoxin-like_sf"/>
</dbReference>
<feature type="signal peptide" evidence="18">
    <location>
        <begin position="1"/>
        <end position="19"/>
    </location>
</feature>
<keyword evidence="7" id="KW-0521">NADP</keyword>
<dbReference type="GO" id="GO:0047017">
    <property type="term" value="F:prostaglandin F synthase activity"/>
    <property type="evidence" value="ECO:0007669"/>
    <property type="project" value="TreeGrafter"/>
</dbReference>
<sequence length="282" mass="31496">MAFALRLSFPFIYRGLILFADVPKVPDEEEMNAAQLIGKYTIKEVSTGKSVTVESLWRDQTCVLMFFRRWACPFCRLDAVRLSRIKPQLDAAGVRVVGIGHENIGLDDFRKGEYFKGELFVDEERNAYKALGYKRYSWFTIIPAILTSAARAKASEAKAEKVGGDLTTGDGLLMGGALIVEKGGNKVLLNYQQETPEGYVGNTTILEPWESHASLRHWKQEAVVGQRLSPSLHHKLCLTVSFLATLSEHATLYTCHGVEAALHFKHQHVIGNQRFFSGSLTC</sequence>
<dbReference type="Pfam" id="PF13911">
    <property type="entry name" value="AhpC-TSA_2"/>
    <property type="match status" value="1"/>
</dbReference>
<evidence type="ECO:0000256" key="3">
    <source>
        <dbReference type="ARBA" id="ARBA00022501"/>
    </source>
</evidence>
<evidence type="ECO:0000256" key="11">
    <source>
        <dbReference type="ARBA" id="ARBA00037117"/>
    </source>
</evidence>
<keyword evidence="5" id="KW-0643">Prostaglandin biosynthesis</keyword>
<feature type="chain" id="PRO_5003447487" description="Prostamide/prostaglandin F synthase" evidence="18">
    <location>
        <begin position="20"/>
        <end position="282"/>
    </location>
</feature>
<dbReference type="EC" id="1.11.1.20" evidence="13"/>
<evidence type="ECO:0000256" key="2">
    <source>
        <dbReference type="ARBA" id="ARBA00022490"/>
    </source>
</evidence>
<keyword evidence="10" id="KW-0275">Fatty acid biosynthesis</keyword>
<reference evidence="19" key="1">
    <citation type="journal article" date="2011" name="PLoS ONE">
        <title>A deep insight into the sialotranscriptome of the gulf coast tick, Amblyomma maculatum.</title>
        <authorList>
            <person name="Karim S."/>
            <person name="Singh P."/>
            <person name="Ribeiro J.M."/>
        </authorList>
    </citation>
    <scope>NUCLEOTIDE SEQUENCE</scope>
    <source>
        <tissue evidence="19">Salivary gland</tissue>
    </source>
</reference>
<organism evidence="19">
    <name type="scientific">Amblyomma maculatum</name>
    <name type="common">Gulf Coast tick</name>
    <dbReference type="NCBI Taxonomy" id="34609"/>
    <lineage>
        <taxon>Eukaryota</taxon>
        <taxon>Metazoa</taxon>
        <taxon>Ecdysozoa</taxon>
        <taxon>Arthropoda</taxon>
        <taxon>Chelicerata</taxon>
        <taxon>Arachnida</taxon>
        <taxon>Acari</taxon>
        <taxon>Parasitiformes</taxon>
        <taxon>Ixodida</taxon>
        <taxon>Ixodoidea</taxon>
        <taxon>Ixodidae</taxon>
        <taxon>Amblyomminae</taxon>
        <taxon>Amblyomma</taxon>
    </lineage>
</organism>
<evidence type="ECO:0000256" key="9">
    <source>
        <dbReference type="ARBA" id="ARBA00023098"/>
    </source>
</evidence>
<dbReference type="PANTHER" id="PTHR28630">
    <property type="match status" value="1"/>
</dbReference>
<keyword evidence="3" id="KW-0644">Prostaglandin metabolism</keyword>
<dbReference type="EMBL" id="JO844919">
    <property type="protein sequence ID" value="AEO36536.1"/>
    <property type="molecule type" value="mRNA"/>
</dbReference>
<dbReference type="GO" id="GO:0001516">
    <property type="term" value="P:prostaglandin biosynthetic process"/>
    <property type="evidence" value="ECO:0007669"/>
    <property type="project" value="UniProtKB-KW"/>
</dbReference>
<evidence type="ECO:0000256" key="10">
    <source>
        <dbReference type="ARBA" id="ARBA00023160"/>
    </source>
</evidence>
<dbReference type="InterPro" id="IPR032801">
    <property type="entry name" value="PXL2A/B/C"/>
</dbReference>
<evidence type="ECO:0000256" key="6">
    <source>
        <dbReference type="ARBA" id="ARBA00022832"/>
    </source>
</evidence>
<dbReference type="PANTHER" id="PTHR28630:SF29">
    <property type="entry name" value="PROSTAMIDE_PROSTAGLANDIN F SYNTHASE"/>
    <property type="match status" value="1"/>
</dbReference>
<evidence type="ECO:0000256" key="17">
    <source>
        <dbReference type="ARBA" id="ARBA00048626"/>
    </source>
</evidence>
<evidence type="ECO:0000256" key="7">
    <source>
        <dbReference type="ARBA" id="ARBA00022857"/>
    </source>
</evidence>
<evidence type="ECO:0000256" key="13">
    <source>
        <dbReference type="ARBA" id="ARBA00039126"/>
    </source>
</evidence>
<evidence type="ECO:0000256" key="16">
    <source>
        <dbReference type="ARBA" id="ARBA00047917"/>
    </source>
</evidence>
<evidence type="ECO:0000256" key="18">
    <source>
        <dbReference type="SAM" id="SignalP"/>
    </source>
</evidence>
<comment type="catalytic activity">
    <reaction evidence="17">
        <text>prostamide F2alpha + [thioredoxin]-disulfide = prostamide H2 + [thioredoxin]-dithiol</text>
        <dbReference type="Rhea" id="RHEA:26373"/>
        <dbReference type="Rhea" id="RHEA-COMP:10698"/>
        <dbReference type="Rhea" id="RHEA-COMP:10700"/>
        <dbReference type="ChEBI" id="CHEBI:29950"/>
        <dbReference type="ChEBI" id="CHEBI:50058"/>
        <dbReference type="ChEBI" id="CHEBI:53081"/>
        <dbReference type="ChEBI" id="CHEBI:53082"/>
        <dbReference type="EC" id="1.11.1.20"/>
    </reaction>
</comment>
<keyword evidence="6" id="KW-0276">Fatty acid metabolism</keyword>
<dbReference type="SUPFAM" id="SSF52833">
    <property type="entry name" value="Thioredoxin-like"/>
    <property type="match status" value="1"/>
</dbReference>
<dbReference type="CDD" id="cd02970">
    <property type="entry name" value="PRX_like2"/>
    <property type="match status" value="1"/>
</dbReference>
<comment type="catalytic activity">
    <reaction evidence="16">
        <text>prostaglandin H2 + [thioredoxin]-dithiol = prostaglandin F2alpha + [thioredoxin]-disulfide</text>
        <dbReference type="Rhea" id="RHEA:28214"/>
        <dbReference type="Rhea" id="RHEA-COMP:10698"/>
        <dbReference type="Rhea" id="RHEA-COMP:10700"/>
        <dbReference type="ChEBI" id="CHEBI:29950"/>
        <dbReference type="ChEBI" id="CHEBI:50058"/>
        <dbReference type="ChEBI" id="CHEBI:57404"/>
        <dbReference type="ChEBI" id="CHEBI:57405"/>
        <dbReference type="EC" id="1.11.1.20"/>
    </reaction>
</comment>
<evidence type="ECO:0000313" key="19">
    <source>
        <dbReference type="EMBL" id="AEO36536.1"/>
    </source>
</evidence>
<dbReference type="Gene3D" id="3.40.30.10">
    <property type="entry name" value="Glutaredoxin"/>
    <property type="match status" value="1"/>
</dbReference>
<keyword evidence="18" id="KW-0732">Signal</keyword>
<name>G3MSR8_AMBMU</name>
<evidence type="ECO:0000256" key="15">
    <source>
        <dbReference type="ARBA" id="ARBA00041838"/>
    </source>
</evidence>
<evidence type="ECO:0000256" key="8">
    <source>
        <dbReference type="ARBA" id="ARBA00023002"/>
    </source>
</evidence>